<keyword evidence="5" id="KW-0067">ATP-binding</keyword>
<feature type="compositionally biased region" description="Polar residues" evidence="6">
    <location>
        <begin position="633"/>
        <end position="649"/>
    </location>
</feature>
<evidence type="ECO:0000256" key="6">
    <source>
        <dbReference type="SAM" id="MobiDB-lite"/>
    </source>
</evidence>
<dbReference type="InterPro" id="IPR001650">
    <property type="entry name" value="Helicase_C-like"/>
</dbReference>
<dbReference type="SUPFAM" id="SSF52540">
    <property type="entry name" value="P-loop containing nucleoside triphosphate hydrolases"/>
    <property type="match status" value="2"/>
</dbReference>
<keyword evidence="4" id="KW-0347">Helicase</keyword>
<sequence length="919" mass="97999">MAKSAALNPASMPFFPGGSRTSDEDDRLSMGFSVSGVHEQDRAFMSSVSLSPSDRPSVKSSPSPSSEGLDNAHDAGVRFDKLPSDTDWIRRSSIIRPLDPTKQYPPFDSALAREPSISSSLDAGSAIEDPGYSPSENGSSVPVSGPSTLRPSASPSIGIQSRSRSPFSNNMVLASSSPVSSLGSGGQFASNMDYSSSFEAQLRASPVINDILERLARCEISTREIHRNLNDVHRKVDILLDRSTGFTSQPEFKDPFAPANSPSSLSGPASGMARLSISGNLAPNQQPSDDIIQISQRLNTLTSSVGQLLALQTQQHMQSVGPTLGGSQIAAIGPSQDIPPNQQLLTPPLPLSGNVLNHTLPSRPEIRTSRTPNPPMRTWSAGSLDLPVRPSENLSVLRGSDALLRDKRRSVASLVRRDSAGVDVLGASSRDTTGPALSKWDQLSLAPELLNSLTKFGVGPPNKIQQRALPFLLKGADIIAQAPPTQERIAAYVIPAIHVALVSLAGRPPNIGPIVVMVSTTVDQATQAQRMIRDIGGPIGIRSALGVGSAFSNNDLGQELRLLQQNTPHIICGTPQKLHALFTTPGGLVGSQVRFLVLDEVDQLIARNLHDYIFNIVKLLPPPRSRPPSNPPGNASQTSLSSNDTNPSLQALGRRYSTMGSSPTPGDLPANSSPQQIERQTALFSNTVPQDVLNLATAIQLREPVRVLVRRDGNVTHADTSQGARGLRQFYLYLAFTAGGRSEAQAPLSGDGLGIIGSGRGLSSAETQQAREWKLDALSDLFDDIEIPQAIVHVGGMNSLDSVVYKLASRGLEAIPLHGDMNAATKLSALNRFRSPAAGLVRQLTTKILVVYDVQIKNPEVSHVPLIINYDLPKAVEEYAHRVAAAIAPSHSRAGVVVNFVTATGGDVEMLRSIECFYK</sequence>
<evidence type="ECO:0000259" key="7">
    <source>
        <dbReference type="PROSITE" id="PS51192"/>
    </source>
</evidence>
<dbReference type="EMBL" id="WHVB01000003">
    <property type="protein sequence ID" value="KAF8485039.1"/>
    <property type="molecule type" value="Genomic_DNA"/>
</dbReference>
<protein>
    <recommendedName>
        <fullName evidence="1">RNA helicase</fullName>
        <ecNumber evidence="1">3.6.4.13</ecNumber>
    </recommendedName>
</protein>
<dbReference type="GO" id="GO:0016787">
    <property type="term" value="F:hydrolase activity"/>
    <property type="evidence" value="ECO:0007669"/>
    <property type="project" value="UniProtKB-KW"/>
</dbReference>
<dbReference type="GO" id="GO:0005524">
    <property type="term" value="F:ATP binding"/>
    <property type="evidence" value="ECO:0007669"/>
    <property type="project" value="UniProtKB-KW"/>
</dbReference>
<dbReference type="SMART" id="SM00487">
    <property type="entry name" value="DEXDc"/>
    <property type="match status" value="1"/>
</dbReference>
<comment type="caution">
    <text evidence="9">The sequence shown here is derived from an EMBL/GenBank/DDBJ whole genome shotgun (WGS) entry which is preliminary data.</text>
</comment>
<dbReference type="Gene3D" id="3.40.50.300">
    <property type="entry name" value="P-loop containing nucleotide triphosphate hydrolases"/>
    <property type="match status" value="2"/>
</dbReference>
<keyword evidence="2" id="KW-0547">Nucleotide-binding</keyword>
<gene>
    <name evidence="9" type="ORF">DFH94DRAFT_662736</name>
</gene>
<organism evidence="9 10">
    <name type="scientific">Russula ochroleuca</name>
    <dbReference type="NCBI Taxonomy" id="152965"/>
    <lineage>
        <taxon>Eukaryota</taxon>
        <taxon>Fungi</taxon>
        <taxon>Dikarya</taxon>
        <taxon>Basidiomycota</taxon>
        <taxon>Agaricomycotina</taxon>
        <taxon>Agaricomycetes</taxon>
        <taxon>Russulales</taxon>
        <taxon>Russulaceae</taxon>
        <taxon>Russula</taxon>
    </lineage>
</organism>
<keyword evidence="10" id="KW-1185">Reference proteome</keyword>
<feature type="compositionally biased region" description="Polar residues" evidence="6">
    <location>
        <begin position="658"/>
        <end position="675"/>
    </location>
</feature>
<accession>A0A9P5TCD6</accession>
<dbReference type="OrthoDB" id="4726at2759"/>
<evidence type="ECO:0000256" key="5">
    <source>
        <dbReference type="ARBA" id="ARBA00022840"/>
    </source>
</evidence>
<evidence type="ECO:0000259" key="8">
    <source>
        <dbReference type="PROSITE" id="PS51194"/>
    </source>
</evidence>
<feature type="region of interest" description="Disordered" evidence="6">
    <location>
        <begin position="114"/>
        <end position="164"/>
    </location>
</feature>
<dbReference type="InterPro" id="IPR027417">
    <property type="entry name" value="P-loop_NTPase"/>
</dbReference>
<dbReference type="InterPro" id="IPR011545">
    <property type="entry name" value="DEAD/DEAH_box_helicase_dom"/>
</dbReference>
<feature type="compositionally biased region" description="Polar residues" evidence="6">
    <location>
        <begin position="134"/>
        <end position="164"/>
    </location>
</feature>
<dbReference type="Pfam" id="PF00271">
    <property type="entry name" value="Helicase_C"/>
    <property type="match status" value="1"/>
</dbReference>
<dbReference type="GO" id="GO:0003676">
    <property type="term" value="F:nucleic acid binding"/>
    <property type="evidence" value="ECO:0007669"/>
    <property type="project" value="InterPro"/>
</dbReference>
<dbReference type="PROSITE" id="PS51194">
    <property type="entry name" value="HELICASE_CTER"/>
    <property type="match status" value="1"/>
</dbReference>
<feature type="region of interest" description="Disordered" evidence="6">
    <location>
        <begin position="250"/>
        <end position="270"/>
    </location>
</feature>
<proteinExistence type="predicted"/>
<feature type="compositionally biased region" description="Low complexity" evidence="6">
    <location>
        <begin position="46"/>
        <end position="66"/>
    </location>
</feature>
<keyword evidence="3" id="KW-0378">Hydrolase</keyword>
<feature type="domain" description="Helicase ATP-binding" evidence="7">
    <location>
        <begin position="469"/>
        <end position="706"/>
    </location>
</feature>
<dbReference type="PANTHER" id="PTHR47958">
    <property type="entry name" value="ATP-DEPENDENT RNA HELICASE DBP3"/>
    <property type="match status" value="1"/>
</dbReference>
<dbReference type="Proteomes" id="UP000759537">
    <property type="component" value="Unassembled WGS sequence"/>
</dbReference>
<feature type="region of interest" description="Disordered" evidence="6">
    <location>
        <begin position="1"/>
        <end position="83"/>
    </location>
</feature>
<feature type="domain" description="Helicase C-terminal" evidence="8">
    <location>
        <begin position="777"/>
        <end position="919"/>
    </location>
</feature>
<dbReference type="GO" id="GO:0003724">
    <property type="term" value="F:RNA helicase activity"/>
    <property type="evidence" value="ECO:0007669"/>
    <property type="project" value="UniProtKB-EC"/>
</dbReference>
<evidence type="ECO:0000313" key="10">
    <source>
        <dbReference type="Proteomes" id="UP000759537"/>
    </source>
</evidence>
<evidence type="ECO:0000256" key="3">
    <source>
        <dbReference type="ARBA" id="ARBA00022801"/>
    </source>
</evidence>
<dbReference type="AlphaFoldDB" id="A0A9P5TCD6"/>
<feature type="region of interest" description="Disordered" evidence="6">
    <location>
        <begin position="623"/>
        <end position="675"/>
    </location>
</feature>
<evidence type="ECO:0000256" key="2">
    <source>
        <dbReference type="ARBA" id="ARBA00022741"/>
    </source>
</evidence>
<feature type="compositionally biased region" description="Basic and acidic residues" evidence="6">
    <location>
        <begin position="70"/>
        <end position="83"/>
    </location>
</feature>
<name>A0A9P5TCD6_9AGAM</name>
<reference evidence="9" key="1">
    <citation type="submission" date="2019-10" db="EMBL/GenBank/DDBJ databases">
        <authorList>
            <consortium name="DOE Joint Genome Institute"/>
            <person name="Kuo A."/>
            <person name="Miyauchi S."/>
            <person name="Kiss E."/>
            <person name="Drula E."/>
            <person name="Kohler A."/>
            <person name="Sanchez-Garcia M."/>
            <person name="Andreopoulos B."/>
            <person name="Barry K.W."/>
            <person name="Bonito G."/>
            <person name="Buee M."/>
            <person name="Carver A."/>
            <person name="Chen C."/>
            <person name="Cichocki N."/>
            <person name="Clum A."/>
            <person name="Culley D."/>
            <person name="Crous P.W."/>
            <person name="Fauchery L."/>
            <person name="Girlanda M."/>
            <person name="Hayes R."/>
            <person name="Keri Z."/>
            <person name="LaButti K."/>
            <person name="Lipzen A."/>
            <person name="Lombard V."/>
            <person name="Magnuson J."/>
            <person name="Maillard F."/>
            <person name="Morin E."/>
            <person name="Murat C."/>
            <person name="Nolan M."/>
            <person name="Ohm R."/>
            <person name="Pangilinan J."/>
            <person name="Pereira M."/>
            <person name="Perotto S."/>
            <person name="Peter M."/>
            <person name="Riley R."/>
            <person name="Sitrit Y."/>
            <person name="Stielow B."/>
            <person name="Szollosi G."/>
            <person name="Zifcakova L."/>
            <person name="Stursova M."/>
            <person name="Spatafora J.W."/>
            <person name="Tedersoo L."/>
            <person name="Vaario L.-M."/>
            <person name="Yamada A."/>
            <person name="Yan M."/>
            <person name="Wang P."/>
            <person name="Xu J."/>
            <person name="Bruns T."/>
            <person name="Baldrian P."/>
            <person name="Vilgalys R."/>
            <person name="Henrissat B."/>
            <person name="Grigoriev I.V."/>
            <person name="Hibbett D."/>
            <person name="Nagy L.G."/>
            <person name="Martin F.M."/>
        </authorList>
    </citation>
    <scope>NUCLEOTIDE SEQUENCE</scope>
    <source>
        <strain evidence="9">Prilba</strain>
    </source>
</reference>
<dbReference type="EC" id="3.6.4.13" evidence="1"/>
<dbReference type="Pfam" id="PF00270">
    <property type="entry name" value="DEAD"/>
    <property type="match status" value="1"/>
</dbReference>
<feature type="region of interest" description="Disordered" evidence="6">
    <location>
        <begin position="360"/>
        <end position="384"/>
    </location>
</feature>
<dbReference type="InterPro" id="IPR014001">
    <property type="entry name" value="Helicase_ATP-bd"/>
</dbReference>
<reference evidence="9" key="2">
    <citation type="journal article" date="2020" name="Nat. Commun.">
        <title>Large-scale genome sequencing of mycorrhizal fungi provides insights into the early evolution of symbiotic traits.</title>
        <authorList>
            <person name="Miyauchi S."/>
            <person name="Kiss E."/>
            <person name="Kuo A."/>
            <person name="Drula E."/>
            <person name="Kohler A."/>
            <person name="Sanchez-Garcia M."/>
            <person name="Morin E."/>
            <person name="Andreopoulos B."/>
            <person name="Barry K.W."/>
            <person name="Bonito G."/>
            <person name="Buee M."/>
            <person name="Carver A."/>
            <person name="Chen C."/>
            <person name="Cichocki N."/>
            <person name="Clum A."/>
            <person name="Culley D."/>
            <person name="Crous P.W."/>
            <person name="Fauchery L."/>
            <person name="Girlanda M."/>
            <person name="Hayes R.D."/>
            <person name="Keri Z."/>
            <person name="LaButti K."/>
            <person name="Lipzen A."/>
            <person name="Lombard V."/>
            <person name="Magnuson J."/>
            <person name="Maillard F."/>
            <person name="Murat C."/>
            <person name="Nolan M."/>
            <person name="Ohm R.A."/>
            <person name="Pangilinan J."/>
            <person name="Pereira M.F."/>
            <person name="Perotto S."/>
            <person name="Peter M."/>
            <person name="Pfister S."/>
            <person name="Riley R."/>
            <person name="Sitrit Y."/>
            <person name="Stielow J.B."/>
            <person name="Szollosi G."/>
            <person name="Zifcakova L."/>
            <person name="Stursova M."/>
            <person name="Spatafora J.W."/>
            <person name="Tedersoo L."/>
            <person name="Vaario L.M."/>
            <person name="Yamada A."/>
            <person name="Yan M."/>
            <person name="Wang P."/>
            <person name="Xu J."/>
            <person name="Bruns T."/>
            <person name="Baldrian P."/>
            <person name="Vilgalys R."/>
            <person name="Dunand C."/>
            <person name="Henrissat B."/>
            <person name="Grigoriev I.V."/>
            <person name="Hibbett D."/>
            <person name="Nagy L.G."/>
            <person name="Martin F.M."/>
        </authorList>
    </citation>
    <scope>NUCLEOTIDE SEQUENCE</scope>
    <source>
        <strain evidence="9">Prilba</strain>
    </source>
</reference>
<dbReference type="PROSITE" id="PS51192">
    <property type="entry name" value="HELICASE_ATP_BIND_1"/>
    <property type="match status" value="1"/>
</dbReference>
<evidence type="ECO:0000256" key="4">
    <source>
        <dbReference type="ARBA" id="ARBA00022806"/>
    </source>
</evidence>
<evidence type="ECO:0000313" key="9">
    <source>
        <dbReference type="EMBL" id="KAF8485039.1"/>
    </source>
</evidence>
<evidence type="ECO:0000256" key="1">
    <source>
        <dbReference type="ARBA" id="ARBA00012552"/>
    </source>
</evidence>